<dbReference type="SUPFAM" id="SSF49478">
    <property type="entry name" value="Cna protein B-type domain"/>
    <property type="match status" value="2"/>
</dbReference>
<accession>A0A2M7T8I7</accession>
<dbReference type="Proteomes" id="UP000230956">
    <property type="component" value="Unassembled WGS sequence"/>
</dbReference>
<dbReference type="RefSeq" id="WP_286976414.1">
    <property type="nucleotide sequence ID" value="NZ_PFNG01000112.1"/>
</dbReference>
<dbReference type="InterPro" id="IPR008969">
    <property type="entry name" value="CarboxyPept-like_regulatory"/>
</dbReference>
<comment type="caution">
    <text evidence="1">The sequence shown here is derived from an EMBL/GenBank/DDBJ whole genome shotgun (WGS) entry which is preliminary data.</text>
</comment>
<protein>
    <submittedName>
        <fullName evidence="1">Uncharacterized protein</fullName>
    </submittedName>
</protein>
<sequence>MLVDSAPQVFALGGGTVTLSEAQALKLQNAVITGSVLNPDSATASGGVDVMIHNDNWSFQEHARTDDSGVYHFGQIPEGDYALEAQPGPDSSYSQAPSATVHITGGVQTLSAIKLTNPLVSGTVTDPESNTVQGAFVQVHDNTWTHVAGSSTDSNGKYKIGGLATDVTYTVEAMPGPGSPYSKSAPHDIYIATGSTQTVDLVLTTPLIVGKVVGPDGTTPVSNANVTLHTTNWDKSYFTPPTGSDGSFSFGGVATGTYILDVQRPWDRPNLIRPGLINIVVPPSENTYTVSGDCTTETVGGVSIVKVAFTKAMKNIIGTVTRDATAVANANVVAFQQQGNGFTWGITDSNGNYKLGVSGGQWMVSVEPNHNSTSSIDWAYTGQPKPAIFNTDTSASETQTVNFNVVTANALVTGRLLDPNLNPVGQARVEVRNSTGQGNGANPDPVTGNFSINVPAGSYQVMVFLPPDSPYGPPQVQKITASDSTTTALGDLTLTTKSSQITGHVTASGQGVSNVRVTAWQERGGFTETTTSADGSYTLNVSAGSWEVNVEPSSDASYVYSGPPTRVTVVDHGQGSANFAVTYADATIQGRVVDGSGSILSDLYGFAVAMNNNGGYGGPLDAGRFELKVPNGTYSVSGGLPPGAPYMLNAVNGVDLAPGQTKSVTLTVQPNDKTISGKLRDQTGAAITDTNTDLFVEIFAVNGNGSFQHTVAEQDPGTHEWKYTLNVSDGTW</sequence>
<evidence type="ECO:0000313" key="2">
    <source>
        <dbReference type="Proteomes" id="UP000230956"/>
    </source>
</evidence>
<dbReference type="Gene3D" id="2.60.40.1120">
    <property type="entry name" value="Carboxypeptidase-like, regulatory domain"/>
    <property type="match status" value="4"/>
</dbReference>
<dbReference type="Pfam" id="PF13620">
    <property type="entry name" value="CarboxypepD_reg"/>
    <property type="match status" value="1"/>
</dbReference>
<dbReference type="AlphaFoldDB" id="A0A2M7T8I7"/>
<proteinExistence type="predicted"/>
<feature type="non-terminal residue" evidence="1">
    <location>
        <position position="732"/>
    </location>
</feature>
<organism evidence="1 2">
    <name type="scientific">Candidatus Aquicultor secundus</name>
    <dbReference type="NCBI Taxonomy" id="1973895"/>
    <lineage>
        <taxon>Bacteria</taxon>
        <taxon>Bacillati</taxon>
        <taxon>Actinomycetota</taxon>
        <taxon>Candidatus Aquicultoria</taxon>
        <taxon>Candidatus Aquicultorales</taxon>
        <taxon>Candidatus Aquicultoraceae</taxon>
        <taxon>Candidatus Aquicultor</taxon>
    </lineage>
</organism>
<dbReference type="SUPFAM" id="SSF49464">
    <property type="entry name" value="Carboxypeptidase regulatory domain-like"/>
    <property type="match status" value="3"/>
</dbReference>
<name>A0A2M7T8I7_9ACTN</name>
<evidence type="ECO:0000313" key="1">
    <source>
        <dbReference type="EMBL" id="PIZ39648.1"/>
    </source>
</evidence>
<dbReference type="EMBL" id="PFNG01000112">
    <property type="protein sequence ID" value="PIZ39648.1"/>
    <property type="molecule type" value="Genomic_DNA"/>
</dbReference>
<reference evidence="2" key="1">
    <citation type="submission" date="2017-09" db="EMBL/GenBank/DDBJ databases">
        <title>Depth-based differentiation of microbial function through sediment-hosted aquifers and enrichment of novel symbionts in the deep terrestrial subsurface.</title>
        <authorList>
            <person name="Probst A.J."/>
            <person name="Ladd B."/>
            <person name="Jarett J.K."/>
            <person name="Geller-Mcgrath D.E."/>
            <person name="Sieber C.M.K."/>
            <person name="Emerson J.B."/>
            <person name="Anantharaman K."/>
            <person name="Thomas B.C."/>
            <person name="Malmstrom R."/>
            <person name="Stieglmeier M."/>
            <person name="Klingl A."/>
            <person name="Woyke T."/>
            <person name="Ryan C.M."/>
            <person name="Banfield J.F."/>
        </authorList>
    </citation>
    <scope>NUCLEOTIDE SEQUENCE [LARGE SCALE GENOMIC DNA]</scope>
</reference>
<gene>
    <name evidence="1" type="ORF">COY37_04700</name>
</gene>